<accession>Q99200</accession>
<reference evidence="1" key="1">
    <citation type="journal article" date="1991" name="Nucleic Acids Res.">
        <title>A transposon with an unusual LTR arrangement from Chlamydomonas reinhardtii contains an internal tandem array of 76 bp repeats.</title>
        <authorList>
            <person name="Day A."/>
            <person name="Rochaix J.D."/>
        </authorList>
    </citation>
    <scope>NUCLEOTIDE SEQUENCE</scope>
    <source>
        <strain evidence="1">FUD44</strain>
    </source>
</reference>
<evidence type="ECO:0000313" key="1">
    <source>
        <dbReference type="EMBL" id="CAA39686.1"/>
    </source>
</evidence>
<proteinExistence type="predicted"/>
<protein>
    <submittedName>
        <fullName evidence="1">Transposon</fullName>
    </submittedName>
</protein>
<dbReference type="AlphaFoldDB" id="Q99200"/>
<dbReference type="PIR" id="S14024">
    <property type="entry name" value="S14024"/>
</dbReference>
<sequence>GVTLHVALPAITVHPTAAVASGIGTYGTLCACIPAAFGGKHSRARLSCVRRGDAIYGCTYCLIGSDSYARHCKSQAWHLASKKEISVRGHAARLGMAARILHHDGAGERRAGCRA</sequence>
<name>Q99200_CHLRE</name>
<organism evidence="1">
    <name type="scientific">Chlamydomonas reinhardtii</name>
    <name type="common">Chlamydomonas smithii</name>
    <dbReference type="NCBI Taxonomy" id="3055"/>
    <lineage>
        <taxon>Eukaryota</taxon>
        <taxon>Viridiplantae</taxon>
        <taxon>Chlorophyta</taxon>
        <taxon>core chlorophytes</taxon>
        <taxon>Chlorophyceae</taxon>
        <taxon>CS clade</taxon>
        <taxon>Chlamydomonadales</taxon>
        <taxon>Chlamydomonadaceae</taxon>
        <taxon>Chlamydomonas</taxon>
    </lineage>
</organism>
<dbReference type="EMBL" id="X56231">
    <property type="protein sequence ID" value="CAA39686.1"/>
    <property type="molecule type" value="Genomic_DNA"/>
</dbReference>